<evidence type="ECO:0000259" key="6">
    <source>
        <dbReference type="PROSITE" id="PS50178"/>
    </source>
</evidence>
<dbReference type="GO" id="GO:0032266">
    <property type="term" value="F:phosphatidylinositol-3-phosphate binding"/>
    <property type="evidence" value="ECO:0007669"/>
    <property type="project" value="TreeGrafter"/>
</dbReference>
<dbReference type="SUPFAM" id="SSF57903">
    <property type="entry name" value="FYVE/PHD zinc finger"/>
    <property type="match status" value="2"/>
</dbReference>
<dbReference type="AlphaFoldDB" id="A0A1I8Q985"/>
<dbReference type="Gene3D" id="3.40.50.300">
    <property type="entry name" value="P-loop containing nucleotide triphosphate hydrolases"/>
    <property type="match status" value="1"/>
</dbReference>
<evidence type="ECO:0000313" key="7">
    <source>
        <dbReference type="EnsemblMetazoa" id="SCAU015053-PC"/>
    </source>
</evidence>
<dbReference type="KEGG" id="scac:106093176"/>
<keyword evidence="8" id="KW-1185">Reference proteome</keyword>
<evidence type="ECO:0000313" key="8">
    <source>
        <dbReference type="Proteomes" id="UP000095300"/>
    </source>
</evidence>
<keyword evidence="3" id="KW-0862">Zinc</keyword>
<dbReference type="SMART" id="SM00064">
    <property type="entry name" value="FYVE"/>
    <property type="match status" value="2"/>
</dbReference>
<evidence type="ECO:0000256" key="5">
    <source>
        <dbReference type="SAM" id="MobiDB-lite"/>
    </source>
</evidence>
<gene>
    <name evidence="7" type="primary">106093176</name>
</gene>
<dbReference type="PANTHER" id="PTHR46624:SF4">
    <property type="entry name" value="FYVE-TYPE DOMAIN-CONTAINING PROTEIN"/>
    <property type="match status" value="1"/>
</dbReference>
<keyword evidence="1" id="KW-0479">Metal-binding</keyword>
<accession>A0A1I8Q985</accession>
<dbReference type="InterPro" id="IPR000306">
    <property type="entry name" value="Znf_FYVE"/>
</dbReference>
<dbReference type="STRING" id="35570.A0A1I8Q985"/>
<reference evidence="8" key="1">
    <citation type="submission" date="2015-05" db="EMBL/GenBank/DDBJ databases">
        <authorList>
            <person name="Wilson R.K."/>
            <person name="Warren W.C."/>
            <person name="Olafson P."/>
        </authorList>
    </citation>
    <scope>NUCLEOTIDE SEQUENCE [LARGE SCALE GENOMIC DNA]</scope>
    <source>
        <strain evidence="8">USDA</strain>
    </source>
</reference>
<dbReference type="InterPro" id="IPR017455">
    <property type="entry name" value="Znf_FYVE-rel"/>
</dbReference>
<dbReference type="GO" id="GO:0005811">
    <property type="term" value="C:lipid droplet"/>
    <property type="evidence" value="ECO:0007669"/>
    <property type="project" value="TreeGrafter"/>
</dbReference>
<evidence type="ECO:0000256" key="1">
    <source>
        <dbReference type="ARBA" id="ARBA00022723"/>
    </source>
</evidence>
<organism evidence="7 8">
    <name type="scientific">Stomoxys calcitrans</name>
    <name type="common">Stable fly</name>
    <name type="synonym">Conops calcitrans</name>
    <dbReference type="NCBI Taxonomy" id="35570"/>
    <lineage>
        <taxon>Eukaryota</taxon>
        <taxon>Metazoa</taxon>
        <taxon>Ecdysozoa</taxon>
        <taxon>Arthropoda</taxon>
        <taxon>Hexapoda</taxon>
        <taxon>Insecta</taxon>
        <taxon>Pterygota</taxon>
        <taxon>Neoptera</taxon>
        <taxon>Endopterygota</taxon>
        <taxon>Diptera</taxon>
        <taxon>Brachycera</taxon>
        <taxon>Muscomorpha</taxon>
        <taxon>Muscoidea</taxon>
        <taxon>Muscidae</taxon>
        <taxon>Stomoxys</taxon>
    </lineage>
</organism>
<keyword evidence="2 4" id="KW-0863">Zinc-finger</keyword>
<dbReference type="VEuPathDB" id="VectorBase:SCAU015053"/>
<dbReference type="GO" id="GO:0043325">
    <property type="term" value="F:phosphatidylinositol-3,4-bisphosphate binding"/>
    <property type="evidence" value="ECO:0007669"/>
    <property type="project" value="TreeGrafter"/>
</dbReference>
<dbReference type="GO" id="GO:0140042">
    <property type="term" value="P:lipid droplet formation"/>
    <property type="evidence" value="ECO:0007669"/>
    <property type="project" value="TreeGrafter"/>
</dbReference>
<evidence type="ECO:0000256" key="3">
    <source>
        <dbReference type="ARBA" id="ARBA00022833"/>
    </source>
</evidence>
<dbReference type="PANTHER" id="PTHR46624">
    <property type="entry name" value="AGAP002036-PA"/>
    <property type="match status" value="1"/>
</dbReference>
<feature type="domain" description="FYVE-type" evidence="6">
    <location>
        <begin position="618"/>
        <end position="696"/>
    </location>
</feature>
<dbReference type="InterPro" id="IPR011011">
    <property type="entry name" value="Znf_FYVE_PHD"/>
</dbReference>
<protein>
    <recommendedName>
        <fullName evidence="6">FYVE-type domain-containing protein</fullName>
    </recommendedName>
</protein>
<dbReference type="SUPFAM" id="SSF52540">
    <property type="entry name" value="P-loop containing nucleoside triphosphate hydrolases"/>
    <property type="match status" value="1"/>
</dbReference>
<dbReference type="GO" id="GO:0005547">
    <property type="term" value="F:phosphatidylinositol-3,4,5-trisphosphate binding"/>
    <property type="evidence" value="ECO:0007669"/>
    <property type="project" value="TreeGrafter"/>
</dbReference>
<dbReference type="GO" id="GO:0005545">
    <property type="term" value="F:1-phosphatidylinositol binding"/>
    <property type="evidence" value="ECO:0007669"/>
    <property type="project" value="TreeGrafter"/>
</dbReference>
<dbReference type="InterPro" id="IPR013083">
    <property type="entry name" value="Znf_RING/FYVE/PHD"/>
</dbReference>
<sequence length="723" mass="81462">MFKIDKKIPGSAIMEPCDSLTFNKEEARPDVVCDADFRSIPFTSTDYEVLDSSTDRSFLLMDGNEHLHIETAEKFCNKLKCSDTAKIKVVSIFGNTGDGKSHTMNHTFFRGEEVFKTSAEQNSCTLGVYAAMQKDMGVLCLDTEGLLSTSKKSNRRMRMLLKILAISDIVIYRTRSERLHSDMYDFLGTASKAFCLHFSQALQSIQGSANLGPAVIIFHETRHTKPLENSVEESAGDKLRDYFSRLNYDIDAFSSLRYVGIQTSSNSTTDYKKLIAALRVDLENTTVRSPRQPSVIYKAMRSLNKKFSCEIVEKSINPFPEQYFTCPILCVSCNRRCQHSMGHESQNHSNANPCLLQYQFDNKVELCKSCYKNGREVAVTRTDGWTHSVINCPHCGEIAKAFKYWGTAQDCDAIQTQAVHVWKDGNILTKGPTHSGQMVLDRVGYVCEAFSNFSSQPTGVLKEWCADKVAPKYWKPNHEIINCFSCKKNFEKTGLRKHHCRGCGEGFCDLCTKHRMPVPSRKWFEHVRVCSDCHQKLLKQPDAIPAQEEQIIDQTTNYYSNHHTHTGPNNTGPEETDVTVRKCGETIYNTISNVASVALECTKDIIKDTARPDYWVPDSKALHCNLCEMQFGTAEELVSAGTLNEIPFKGGDNKRHHCRRCGQGVCSECSKSRRPVPERGWLEDVRVCDACVNDDIAIRTNGADHDTKFKPTTSVDDPKAKVE</sequence>
<reference evidence="7" key="2">
    <citation type="submission" date="2020-05" db="UniProtKB">
        <authorList>
            <consortium name="EnsemblMetazoa"/>
        </authorList>
    </citation>
    <scope>IDENTIFICATION</scope>
    <source>
        <strain evidence="7">USDA</strain>
    </source>
</reference>
<feature type="domain" description="FYVE-type" evidence="6">
    <location>
        <begin position="477"/>
        <end position="538"/>
    </location>
</feature>
<evidence type="ECO:0000256" key="2">
    <source>
        <dbReference type="ARBA" id="ARBA00022771"/>
    </source>
</evidence>
<dbReference type="GO" id="GO:0008270">
    <property type="term" value="F:zinc ion binding"/>
    <property type="evidence" value="ECO:0007669"/>
    <property type="project" value="UniProtKB-KW"/>
</dbReference>
<evidence type="ECO:0000256" key="4">
    <source>
        <dbReference type="PROSITE-ProRule" id="PRU00091"/>
    </source>
</evidence>
<dbReference type="Gene3D" id="3.30.40.10">
    <property type="entry name" value="Zinc/RING finger domain, C3HC4 (zinc finger)"/>
    <property type="match status" value="2"/>
</dbReference>
<dbReference type="Pfam" id="PF01363">
    <property type="entry name" value="FYVE"/>
    <property type="match status" value="2"/>
</dbReference>
<dbReference type="EnsemblMetazoa" id="SCAU015053-RD">
    <property type="protein sequence ID" value="SCAU015053-PD"/>
    <property type="gene ID" value="SCAU015053"/>
</dbReference>
<dbReference type="OrthoDB" id="68108at2759"/>
<proteinExistence type="predicted"/>
<dbReference type="EnsemblMetazoa" id="SCAU015053-RC">
    <property type="protein sequence ID" value="SCAU015053-PC"/>
    <property type="gene ID" value="SCAU015053"/>
</dbReference>
<dbReference type="Proteomes" id="UP000095300">
    <property type="component" value="Unassembled WGS sequence"/>
</dbReference>
<dbReference type="InterPro" id="IPR027417">
    <property type="entry name" value="P-loop_NTPase"/>
</dbReference>
<dbReference type="PROSITE" id="PS50178">
    <property type="entry name" value="ZF_FYVE"/>
    <property type="match status" value="2"/>
</dbReference>
<feature type="region of interest" description="Disordered" evidence="5">
    <location>
        <begin position="702"/>
        <end position="723"/>
    </location>
</feature>
<name>A0A1I8Q985_STOCA</name>
<dbReference type="InterPro" id="IPR042427">
    <property type="entry name" value="ZFYV1"/>
</dbReference>